<feature type="compositionally biased region" description="Basic and acidic residues" evidence="1">
    <location>
        <begin position="40"/>
        <end position="52"/>
    </location>
</feature>
<evidence type="ECO:0000313" key="3">
    <source>
        <dbReference type="Proteomes" id="UP000799750"/>
    </source>
</evidence>
<dbReference type="OrthoDB" id="193467at2759"/>
<name>A0A6A6QLT8_9PEZI</name>
<evidence type="ECO:0008006" key="4">
    <source>
        <dbReference type="Google" id="ProtNLM"/>
    </source>
</evidence>
<dbReference type="AlphaFoldDB" id="A0A6A6QLT8"/>
<dbReference type="EMBL" id="MU004193">
    <property type="protein sequence ID" value="KAF2492950.1"/>
    <property type="molecule type" value="Genomic_DNA"/>
</dbReference>
<feature type="region of interest" description="Disordered" evidence="1">
    <location>
        <begin position="256"/>
        <end position="275"/>
    </location>
</feature>
<accession>A0A6A6QLT8</accession>
<keyword evidence="3" id="KW-1185">Reference proteome</keyword>
<protein>
    <recommendedName>
        <fullName evidence="4">Tafazzin</fullName>
    </recommendedName>
</protein>
<evidence type="ECO:0000256" key="1">
    <source>
        <dbReference type="SAM" id="MobiDB-lite"/>
    </source>
</evidence>
<feature type="region of interest" description="Disordered" evidence="1">
    <location>
        <begin position="1"/>
        <end position="52"/>
    </location>
</feature>
<feature type="compositionally biased region" description="Basic and acidic residues" evidence="1">
    <location>
        <begin position="424"/>
        <end position="433"/>
    </location>
</feature>
<proteinExistence type="predicted"/>
<feature type="compositionally biased region" description="Polar residues" evidence="1">
    <location>
        <begin position="25"/>
        <end position="39"/>
    </location>
</feature>
<feature type="non-terminal residue" evidence="2">
    <location>
        <position position="487"/>
    </location>
</feature>
<feature type="region of interest" description="Disordered" evidence="1">
    <location>
        <begin position="74"/>
        <end position="116"/>
    </location>
</feature>
<gene>
    <name evidence="2" type="ORF">BU16DRAFT_429431</name>
</gene>
<reference evidence="2" key="1">
    <citation type="journal article" date="2020" name="Stud. Mycol.">
        <title>101 Dothideomycetes genomes: a test case for predicting lifestyles and emergence of pathogens.</title>
        <authorList>
            <person name="Haridas S."/>
            <person name="Albert R."/>
            <person name="Binder M."/>
            <person name="Bloem J."/>
            <person name="Labutti K."/>
            <person name="Salamov A."/>
            <person name="Andreopoulos B."/>
            <person name="Baker S."/>
            <person name="Barry K."/>
            <person name="Bills G."/>
            <person name="Bluhm B."/>
            <person name="Cannon C."/>
            <person name="Castanera R."/>
            <person name="Culley D."/>
            <person name="Daum C."/>
            <person name="Ezra D."/>
            <person name="Gonzalez J."/>
            <person name="Henrissat B."/>
            <person name="Kuo A."/>
            <person name="Liang C."/>
            <person name="Lipzen A."/>
            <person name="Lutzoni F."/>
            <person name="Magnuson J."/>
            <person name="Mondo S."/>
            <person name="Nolan M."/>
            <person name="Ohm R."/>
            <person name="Pangilinan J."/>
            <person name="Park H.-J."/>
            <person name="Ramirez L."/>
            <person name="Alfaro M."/>
            <person name="Sun H."/>
            <person name="Tritt A."/>
            <person name="Yoshinaga Y."/>
            <person name="Zwiers L.-H."/>
            <person name="Turgeon B."/>
            <person name="Goodwin S."/>
            <person name="Spatafora J."/>
            <person name="Crous P."/>
            <person name="Grigoriev I."/>
        </authorList>
    </citation>
    <scope>NUCLEOTIDE SEQUENCE</scope>
    <source>
        <strain evidence="2">CBS 269.34</strain>
    </source>
</reference>
<sequence>MPKKHNPVFAKPQGSVHPSLEQRPILSNPSAPKTVNERINQLRREQAPRATAERRNEIIDVVTQRTVPPALRHILNIPEIDPPKPKPGRPQGQVRTRRPPPGPAPPASWLSQSQYAPPEARKLPTYSRYGISKFGRLATTHDGERLLMFSQKLPQSKSLVDLCMKTLASNWHWLAEFEQHYLSTLPIHLKEHLLSYLSLYGAEGSPDLKTFKLLFLNETEVDGGTGSSEVKQLDLTGLLSDALTLSDINKYISRQRSAVEPSHDSSTTSSAPENLEDDVVESWEDEIDSPHATSLQPFRFPNLTRLSLANPGHQASWTALLATCSSLKHLTHLSLAYWPTPSTTPNAATTSMVSKHAKPVALGGSHMYSQLDGDWHEAANILRRLSLVTYRLRWLDLEGCDWYKALIWDSPSYQSQIRRGQGNNHEDDWDAKNHGSPGPDWNGAWERVETLVLSQGWVPTNIGAIQGLPSSAIAVYLLTWLKKKEEK</sequence>
<dbReference type="Proteomes" id="UP000799750">
    <property type="component" value="Unassembled WGS sequence"/>
</dbReference>
<feature type="region of interest" description="Disordered" evidence="1">
    <location>
        <begin position="417"/>
        <end position="440"/>
    </location>
</feature>
<organism evidence="2 3">
    <name type="scientific">Lophium mytilinum</name>
    <dbReference type="NCBI Taxonomy" id="390894"/>
    <lineage>
        <taxon>Eukaryota</taxon>
        <taxon>Fungi</taxon>
        <taxon>Dikarya</taxon>
        <taxon>Ascomycota</taxon>
        <taxon>Pezizomycotina</taxon>
        <taxon>Dothideomycetes</taxon>
        <taxon>Pleosporomycetidae</taxon>
        <taxon>Mytilinidiales</taxon>
        <taxon>Mytilinidiaceae</taxon>
        <taxon>Lophium</taxon>
    </lineage>
</organism>
<evidence type="ECO:0000313" key="2">
    <source>
        <dbReference type="EMBL" id="KAF2492950.1"/>
    </source>
</evidence>